<accession>A0ABR6EU93</accession>
<evidence type="ECO:0000256" key="1">
    <source>
        <dbReference type="SAM" id="SignalP"/>
    </source>
</evidence>
<dbReference type="RefSeq" id="WP_182955065.1">
    <property type="nucleotide sequence ID" value="NZ_WNXC01000001.1"/>
</dbReference>
<comment type="caution">
    <text evidence="2">The sequence shown here is derived from an EMBL/GenBank/DDBJ whole genome shotgun (WGS) entry which is preliminary data.</text>
</comment>
<dbReference type="Proteomes" id="UP000636110">
    <property type="component" value="Unassembled WGS sequence"/>
</dbReference>
<dbReference type="NCBIfam" id="TIGR01200">
    <property type="entry name" value="GLPGLI"/>
    <property type="match status" value="1"/>
</dbReference>
<name>A0ABR6EU93_9SPHI</name>
<dbReference type="EMBL" id="WNXC01000001">
    <property type="protein sequence ID" value="MBB2148766.1"/>
    <property type="molecule type" value="Genomic_DNA"/>
</dbReference>
<reference evidence="2 3" key="1">
    <citation type="submission" date="2019-11" db="EMBL/GenBank/DDBJ databases">
        <title>Description of Pedobacter sp. LMG 31462T.</title>
        <authorList>
            <person name="Carlier A."/>
            <person name="Qi S."/>
            <person name="Vandamme P."/>
        </authorList>
    </citation>
    <scope>NUCLEOTIDE SEQUENCE [LARGE SCALE GENOMIC DNA]</scope>
    <source>
        <strain evidence="2 3">LMG 31462</strain>
    </source>
</reference>
<organism evidence="2 3">
    <name type="scientific">Pedobacter gandavensis</name>
    <dbReference type="NCBI Taxonomy" id="2679963"/>
    <lineage>
        <taxon>Bacteria</taxon>
        <taxon>Pseudomonadati</taxon>
        <taxon>Bacteroidota</taxon>
        <taxon>Sphingobacteriia</taxon>
        <taxon>Sphingobacteriales</taxon>
        <taxon>Sphingobacteriaceae</taxon>
        <taxon>Pedobacter</taxon>
    </lineage>
</organism>
<keyword evidence="1" id="KW-0732">Signal</keyword>
<evidence type="ECO:0000313" key="2">
    <source>
        <dbReference type="EMBL" id="MBB2148766.1"/>
    </source>
</evidence>
<sequence length="254" mass="29539">MIMKQLACLLIFSISFTAVKAQQLFIRNGTIIFEKKVNVQRQWAESGLSEEARERMKKYKINHWEFSFDSSKSIFRPSKKEEESNENSFFGSIEESENELYANYDQQKRIIKKKIWGEDYLLNDSIPKVEWKIMHDIRNIAGYDCRKAVGIINDSVYVVAFYTDEILLKGGPEGFSGLPGMILGLAIPRYFSTWFATKVTPYTEQSLAINPPSKGKKTDTPKEFNKLIEILTRYEQPQKQKPEEVKKRLYGFTL</sequence>
<protein>
    <submittedName>
        <fullName evidence="2">GLPGLI family protein</fullName>
    </submittedName>
</protein>
<evidence type="ECO:0000313" key="3">
    <source>
        <dbReference type="Proteomes" id="UP000636110"/>
    </source>
</evidence>
<feature type="signal peptide" evidence="1">
    <location>
        <begin position="1"/>
        <end position="20"/>
    </location>
</feature>
<keyword evidence="3" id="KW-1185">Reference proteome</keyword>
<gene>
    <name evidence="2" type="ORF">GM920_07560</name>
</gene>
<proteinExistence type="predicted"/>
<feature type="chain" id="PRO_5045202764" evidence="1">
    <location>
        <begin position="21"/>
        <end position="254"/>
    </location>
</feature>
<dbReference type="InterPro" id="IPR005901">
    <property type="entry name" value="GLPGLI"/>
</dbReference>
<dbReference type="Pfam" id="PF22252">
    <property type="entry name" value="PNGase_F-II_N"/>
    <property type="match status" value="1"/>
</dbReference>